<name>A0A558C3S6_9BACT</name>
<proteinExistence type="predicted"/>
<keyword evidence="1" id="KW-0808">Transferase</keyword>
<keyword evidence="2" id="KW-1185">Reference proteome</keyword>
<dbReference type="Proteomes" id="UP000317624">
    <property type="component" value="Unassembled WGS sequence"/>
</dbReference>
<dbReference type="AlphaFoldDB" id="A0A558C3S6"/>
<keyword evidence="1" id="KW-0489">Methyltransferase</keyword>
<dbReference type="GO" id="GO:0008168">
    <property type="term" value="F:methyltransferase activity"/>
    <property type="evidence" value="ECO:0007669"/>
    <property type="project" value="UniProtKB-KW"/>
</dbReference>
<dbReference type="Gene3D" id="3.40.50.150">
    <property type="entry name" value="Vaccinia Virus protein VP39"/>
    <property type="match status" value="1"/>
</dbReference>
<dbReference type="EMBL" id="VMRJ01000001">
    <property type="protein sequence ID" value="TVT43428.1"/>
    <property type="molecule type" value="Genomic_DNA"/>
</dbReference>
<comment type="caution">
    <text evidence="1">The sequence shown here is derived from an EMBL/GenBank/DDBJ whole genome shotgun (WGS) entry which is preliminary data.</text>
</comment>
<sequence length="241" mass="26847">MDLKELEAGVDPHVHWYYQSKKLPLLNYAKKALAGGKPLTIVDIGSGSGFFAIELEKLYGDAISKVYLVDTGYSLEEMSLTQGQKIEKVHSIPATIENGLVVMMDVLEHIEDDLAMLQSVKAACVGDNNYFFITVPAFQSLWSGHDVYLGHYRRYKIPMLRKVLQTAGFRKISNYYLYGGLFPMIWTVRQLDNLKGKDAASNMRPFSPVVNNILLGLTSVEMKIASANKLFGVTCVGEGKI</sequence>
<organism evidence="1 2">
    <name type="scientific">Hymenobacter setariae</name>
    <dbReference type="NCBI Taxonomy" id="2594794"/>
    <lineage>
        <taxon>Bacteria</taxon>
        <taxon>Pseudomonadati</taxon>
        <taxon>Bacteroidota</taxon>
        <taxon>Cytophagia</taxon>
        <taxon>Cytophagales</taxon>
        <taxon>Hymenobacteraceae</taxon>
        <taxon>Hymenobacter</taxon>
    </lineage>
</organism>
<evidence type="ECO:0000313" key="1">
    <source>
        <dbReference type="EMBL" id="TVT43428.1"/>
    </source>
</evidence>
<dbReference type="Pfam" id="PF13489">
    <property type="entry name" value="Methyltransf_23"/>
    <property type="match status" value="1"/>
</dbReference>
<accession>A0A558C3S6</accession>
<protein>
    <submittedName>
        <fullName evidence="1">Class I SAM-dependent methyltransferase</fullName>
    </submittedName>
</protein>
<dbReference type="RefSeq" id="WP_144844912.1">
    <property type="nucleotide sequence ID" value="NZ_VMRJ01000001.1"/>
</dbReference>
<dbReference type="InterPro" id="IPR029063">
    <property type="entry name" value="SAM-dependent_MTases_sf"/>
</dbReference>
<reference evidence="1 2" key="1">
    <citation type="submission" date="2019-07" db="EMBL/GenBank/DDBJ databases">
        <title>Hymenobacter sp. straun FUR1 Genome sequencing and assembly.</title>
        <authorList>
            <person name="Chhetri G."/>
        </authorList>
    </citation>
    <scope>NUCLEOTIDE SEQUENCE [LARGE SCALE GENOMIC DNA]</scope>
    <source>
        <strain evidence="1 2">Fur1</strain>
    </source>
</reference>
<dbReference type="OrthoDB" id="9810247at2"/>
<dbReference type="SUPFAM" id="SSF53335">
    <property type="entry name" value="S-adenosyl-L-methionine-dependent methyltransferases"/>
    <property type="match status" value="1"/>
</dbReference>
<evidence type="ECO:0000313" key="2">
    <source>
        <dbReference type="Proteomes" id="UP000317624"/>
    </source>
</evidence>
<gene>
    <name evidence="1" type="ORF">FNT36_04905</name>
</gene>
<dbReference type="GO" id="GO:0032259">
    <property type="term" value="P:methylation"/>
    <property type="evidence" value="ECO:0007669"/>
    <property type="project" value="UniProtKB-KW"/>
</dbReference>